<dbReference type="InterPro" id="IPR046848">
    <property type="entry name" value="E_motif"/>
</dbReference>
<dbReference type="Gramene" id="TVU15254">
    <property type="protein sequence ID" value="TVU15254"/>
    <property type="gene ID" value="EJB05_38764"/>
</dbReference>
<dbReference type="SUPFAM" id="SSF48452">
    <property type="entry name" value="TPR-like"/>
    <property type="match status" value="1"/>
</dbReference>
<evidence type="ECO:0000256" key="4">
    <source>
        <dbReference type="SAM" id="MobiDB-lite"/>
    </source>
</evidence>
<evidence type="ECO:0008006" key="7">
    <source>
        <dbReference type="Google" id="ProtNLM"/>
    </source>
</evidence>
<dbReference type="Pfam" id="PF13812">
    <property type="entry name" value="PPR_3"/>
    <property type="match status" value="1"/>
</dbReference>
<feature type="repeat" description="PPR" evidence="3">
    <location>
        <begin position="283"/>
        <end position="317"/>
    </location>
</feature>
<dbReference type="PANTHER" id="PTHR47926:SF441">
    <property type="entry name" value="PENTATRICOPEPTIDE REPEAT-CONTAINING PROTEIN"/>
    <property type="match status" value="1"/>
</dbReference>
<evidence type="ECO:0000313" key="5">
    <source>
        <dbReference type="EMBL" id="TVU15254.1"/>
    </source>
</evidence>
<organism evidence="5 6">
    <name type="scientific">Eragrostis curvula</name>
    <name type="common">weeping love grass</name>
    <dbReference type="NCBI Taxonomy" id="38414"/>
    <lineage>
        <taxon>Eukaryota</taxon>
        <taxon>Viridiplantae</taxon>
        <taxon>Streptophyta</taxon>
        <taxon>Embryophyta</taxon>
        <taxon>Tracheophyta</taxon>
        <taxon>Spermatophyta</taxon>
        <taxon>Magnoliopsida</taxon>
        <taxon>Liliopsida</taxon>
        <taxon>Poales</taxon>
        <taxon>Poaceae</taxon>
        <taxon>PACMAD clade</taxon>
        <taxon>Chloridoideae</taxon>
        <taxon>Eragrostideae</taxon>
        <taxon>Eragrostidinae</taxon>
        <taxon>Eragrostis</taxon>
    </lineage>
</organism>
<name>A0A5J9TV79_9POAL</name>
<dbReference type="FunFam" id="1.25.40.10:FF:000285">
    <property type="entry name" value="Pentatricopeptide repeat-containing protein, chloroplastic"/>
    <property type="match status" value="1"/>
</dbReference>
<feature type="repeat" description="PPR" evidence="3">
    <location>
        <begin position="217"/>
        <end position="251"/>
    </location>
</feature>
<dbReference type="FunFam" id="1.25.40.10:FF:000090">
    <property type="entry name" value="Pentatricopeptide repeat-containing protein, chloroplastic"/>
    <property type="match status" value="1"/>
</dbReference>
<sequence length="1036" mass="113487">MRSAYAARLRPAPTPRVDKLPLPRLTPSSAAPNPAAYYADLLASLARECHARHPFDASPRGAHPLRACGVLHARILRLGLPLGGRLGDALVDLYARSGGAGHAWRALGSLGTQASGAAASSVLSCHARSESPRDVLDAFRRVKSATGGRPDQFGLAIVLSACSRLGVLDYSSQVHCDVLKSGLSSSAFCQAALVDTYAKCGEVADARRVFNGIACPDTICWTSMIAGYHRVGRHHQALALFSRMEKMGSVPDQVTCVTIISTLASMGRLEDARTMLKRIHMPSTVAWNAVISSYAQSGLESEVFSLYKDMRNQGLWPTRSTFASVISATASTTAFDEGRQVHAAAIRHGLDANVFVGSSLINLYVKHGCIASAKKVFHFSSEKNVVMWNAMLNGFVQNDLEEETIQMFRYMRRIDLEVDDFTFVGVLGACINLDSLCLGRQVHCITIKNHMDANLFVANAALDMYSKLGAIDIAKELFSLIPNKDSISWNALIVGLAHNEEEEEAVCMLKRMMLHGITPDEVSFATAINACSNIQATETGKQVHCASIKYNICSNHAVGSSLIDLYSKHGDLESSRKILAQVDPSSIVPRNALITGLVQNKREDEAIELFHQVLKDGFKPSSFTFASILSSCNGLASSVIGKQVHCYTLKSGLLNVDSSLGIALIGIYLKCKMLEDANKLLMEMPDQKNLVEWTAIISGYAQNGYSDHSLLSFWRMRTYDVRSDEATFASVLKACSEMAALTDGQQIHGLIIKSGFGSYEIASSALIDMYSKCGDVTSSFEIFNELKSKKDIMLWNSMIVGFAKNGYASEALSLFQKMQESQLKPDEVTCLGVLIACSHAGLISEGRNFFYSMSKVYGLIPRVDHYACFIDLLGRGGHLEEAQEVIDKLPFEADGVIWATFLAACRMHKDEEKGKIAAKKLIKLEPQSSSTYVFLSNLHAATGNWVEAKVTRETMREKGVTKFPGCSWITVGNKTNVFVVQDKDHPDTLSIYETLGHLTRMIEKDNNIEEYGQHPGWVFPPVFTKKKYSVFGDPHC</sequence>
<dbReference type="InterPro" id="IPR011990">
    <property type="entry name" value="TPR-like_helical_dom_sf"/>
</dbReference>
<feature type="repeat" description="PPR" evidence="3">
    <location>
        <begin position="485"/>
        <end position="519"/>
    </location>
</feature>
<evidence type="ECO:0000313" key="6">
    <source>
        <dbReference type="Proteomes" id="UP000324897"/>
    </source>
</evidence>
<dbReference type="Pfam" id="PF20431">
    <property type="entry name" value="E_motif"/>
    <property type="match status" value="1"/>
</dbReference>
<dbReference type="Pfam" id="PF13041">
    <property type="entry name" value="PPR_2"/>
    <property type="match status" value="4"/>
</dbReference>
<feature type="non-terminal residue" evidence="5">
    <location>
        <position position="1"/>
    </location>
</feature>
<dbReference type="PROSITE" id="PS51375">
    <property type="entry name" value="PPR"/>
    <property type="match status" value="6"/>
</dbReference>
<dbReference type="FunFam" id="1.25.40.10:FF:000344">
    <property type="entry name" value="Pentatricopeptide repeat-containing protein"/>
    <property type="match status" value="1"/>
</dbReference>
<evidence type="ECO:0000256" key="3">
    <source>
        <dbReference type="PROSITE-ProRule" id="PRU00708"/>
    </source>
</evidence>
<dbReference type="NCBIfam" id="TIGR00756">
    <property type="entry name" value="PPR"/>
    <property type="match status" value="6"/>
</dbReference>
<feature type="repeat" description="PPR" evidence="3">
    <location>
        <begin position="586"/>
        <end position="620"/>
    </location>
</feature>
<evidence type="ECO:0000256" key="1">
    <source>
        <dbReference type="ARBA" id="ARBA00022737"/>
    </source>
</evidence>
<accession>A0A5J9TV79</accession>
<dbReference type="GO" id="GO:0009451">
    <property type="term" value="P:RNA modification"/>
    <property type="evidence" value="ECO:0007669"/>
    <property type="project" value="InterPro"/>
</dbReference>
<dbReference type="OrthoDB" id="1934782at2759"/>
<dbReference type="Pfam" id="PF01535">
    <property type="entry name" value="PPR"/>
    <property type="match status" value="5"/>
</dbReference>
<reference evidence="5 6" key="1">
    <citation type="journal article" date="2019" name="Sci. Rep.">
        <title>A high-quality genome of Eragrostis curvula grass provides insights into Poaceae evolution and supports new strategies to enhance forage quality.</title>
        <authorList>
            <person name="Carballo J."/>
            <person name="Santos B.A.C.M."/>
            <person name="Zappacosta D."/>
            <person name="Garbus I."/>
            <person name="Selva J.P."/>
            <person name="Gallo C.A."/>
            <person name="Diaz A."/>
            <person name="Albertini E."/>
            <person name="Caccamo M."/>
            <person name="Echenique V."/>
        </authorList>
    </citation>
    <scope>NUCLEOTIDE SEQUENCE [LARGE SCALE GENOMIC DNA]</scope>
    <source>
        <strain evidence="6">cv. Victoria</strain>
        <tissue evidence="5">Leaf</tissue>
    </source>
</reference>
<dbReference type="GO" id="GO:0003729">
    <property type="term" value="F:mRNA binding"/>
    <property type="evidence" value="ECO:0007669"/>
    <property type="project" value="UniProtKB-ARBA"/>
</dbReference>
<keyword evidence="6" id="KW-1185">Reference proteome</keyword>
<proteinExistence type="predicted"/>
<dbReference type="EMBL" id="RWGY01000031">
    <property type="protein sequence ID" value="TVU15254.1"/>
    <property type="molecule type" value="Genomic_DNA"/>
</dbReference>
<dbReference type="FunFam" id="1.25.40.10:FF:000073">
    <property type="entry name" value="Pentatricopeptide repeat-containing protein chloroplastic"/>
    <property type="match status" value="1"/>
</dbReference>
<feature type="region of interest" description="Disordered" evidence="4">
    <location>
        <begin position="1"/>
        <end position="26"/>
    </location>
</feature>
<comment type="caution">
    <text evidence="5">The sequence shown here is derived from an EMBL/GenBank/DDBJ whole genome shotgun (WGS) entry which is preliminary data.</text>
</comment>
<gene>
    <name evidence="5" type="ORF">EJB05_38764</name>
</gene>
<dbReference type="InterPro" id="IPR002885">
    <property type="entry name" value="PPR_rpt"/>
</dbReference>
<dbReference type="InterPro" id="IPR046960">
    <property type="entry name" value="PPR_At4g14850-like_plant"/>
</dbReference>
<evidence type="ECO:0000256" key="2">
    <source>
        <dbReference type="ARBA" id="ARBA00022946"/>
    </source>
</evidence>
<protein>
    <recommendedName>
        <fullName evidence="7">DYW domain-containing protein</fullName>
    </recommendedName>
</protein>
<keyword evidence="1" id="KW-0677">Repeat</keyword>
<dbReference type="Gene3D" id="1.25.40.10">
    <property type="entry name" value="Tetratricopeptide repeat domain"/>
    <property type="match status" value="6"/>
</dbReference>
<keyword evidence="2" id="KW-0809">Transit peptide</keyword>
<dbReference type="AlphaFoldDB" id="A0A5J9TV79"/>
<dbReference type="FunFam" id="1.25.40.10:FF:000453">
    <property type="entry name" value="Pentatricopeptide repeat-containing protein mitochondrial"/>
    <property type="match status" value="1"/>
</dbReference>
<dbReference type="Proteomes" id="UP000324897">
    <property type="component" value="Unassembled WGS sequence"/>
</dbReference>
<feature type="repeat" description="PPR" evidence="3">
    <location>
        <begin position="384"/>
        <end position="418"/>
    </location>
</feature>
<dbReference type="PANTHER" id="PTHR47926">
    <property type="entry name" value="PENTATRICOPEPTIDE REPEAT-CONTAINING PROTEIN"/>
    <property type="match status" value="1"/>
</dbReference>
<feature type="repeat" description="PPR" evidence="3">
    <location>
        <begin position="791"/>
        <end position="825"/>
    </location>
</feature>